<dbReference type="SUPFAM" id="SSF53187">
    <property type="entry name" value="Zn-dependent exopeptidases"/>
    <property type="match status" value="1"/>
</dbReference>
<reference evidence="4" key="1">
    <citation type="submission" date="2021-01" db="EMBL/GenBank/DDBJ databases">
        <title>Whole genome shotgun sequence of Virgisporangium aurantiacum NBRC 16421.</title>
        <authorList>
            <person name="Komaki H."/>
            <person name="Tamura T."/>
        </authorList>
    </citation>
    <scope>NUCLEOTIDE SEQUENCE</scope>
    <source>
        <strain evidence="4">NBRC 16421</strain>
    </source>
</reference>
<dbReference type="GO" id="GO:0006508">
    <property type="term" value="P:proteolysis"/>
    <property type="evidence" value="ECO:0007669"/>
    <property type="project" value="InterPro"/>
</dbReference>
<keyword evidence="5" id="KW-1185">Reference proteome</keyword>
<dbReference type="InterPro" id="IPR045175">
    <property type="entry name" value="M28_fam"/>
</dbReference>
<dbReference type="InterPro" id="IPR003137">
    <property type="entry name" value="PA_domain"/>
</dbReference>
<gene>
    <name evidence="4" type="ORF">Vau01_070300</name>
</gene>
<comment type="caution">
    <text evidence="4">The sequence shown here is derived from an EMBL/GenBank/DDBJ whole genome shotgun (WGS) entry which is preliminary data.</text>
</comment>
<name>A0A8J4E2Z4_9ACTN</name>
<evidence type="ECO:0000259" key="3">
    <source>
        <dbReference type="Pfam" id="PF04389"/>
    </source>
</evidence>
<dbReference type="RefSeq" id="WP_204001956.1">
    <property type="nucleotide sequence ID" value="NZ_BOPG01000047.1"/>
</dbReference>
<accession>A0A8J4E2Z4</accession>
<keyword evidence="1" id="KW-0732">Signal</keyword>
<dbReference type="InterPro" id="IPR046450">
    <property type="entry name" value="PA_dom_sf"/>
</dbReference>
<dbReference type="SUPFAM" id="SSF52025">
    <property type="entry name" value="PA domain"/>
    <property type="match status" value="1"/>
</dbReference>
<feature type="domain" description="Peptidase M28" evidence="3">
    <location>
        <begin position="270"/>
        <end position="471"/>
    </location>
</feature>
<evidence type="ECO:0000259" key="2">
    <source>
        <dbReference type="Pfam" id="PF02225"/>
    </source>
</evidence>
<feature type="chain" id="PRO_5038972108" evidence="1">
    <location>
        <begin position="29"/>
        <end position="541"/>
    </location>
</feature>
<dbReference type="Proteomes" id="UP000612585">
    <property type="component" value="Unassembled WGS sequence"/>
</dbReference>
<organism evidence="4 5">
    <name type="scientific">Virgisporangium aurantiacum</name>
    <dbReference type="NCBI Taxonomy" id="175570"/>
    <lineage>
        <taxon>Bacteria</taxon>
        <taxon>Bacillati</taxon>
        <taxon>Actinomycetota</taxon>
        <taxon>Actinomycetes</taxon>
        <taxon>Micromonosporales</taxon>
        <taxon>Micromonosporaceae</taxon>
        <taxon>Virgisporangium</taxon>
    </lineage>
</organism>
<dbReference type="InterPro" id="IPR007484">
    <property type="entry name" value="Peptidase_M28"/>
</dbReference>
<sequence>MAFGSQGRVSRIAAAAAAMILVGTFATAHPAAAHGKPKPGNSTPDKLTRAVTLPGLLRHIGAFQYIADTHGDTRASGTPGFDRSADYVAWTMKLAGYRVTRQPFEFTYCEDSSSAFDKTAPAPPVTYVDGTDYQLMSCTGAGNVTAAVQAVDINLTPPRASTSGCEAADFAGVNVTGKIALMQRGSCDFFVKATNAAAAGAVGAIIFNQGNGTPEANPDRYELFGGNLGGEVSIPTISVPYALGEQFAGTAGLTVHLAAEAISEDRTTENIIAETPGGNPDNVVMLGSHLDSVPAGPGINDNGSGSAALLEIAYQMRKVKPTNKVRFAWWGAEEGGTIGSDNYVAGLTEAQAAQIKLYLNFDMIASANYTLGVYDGDDSAGEGAGPGPTGSAEIEALFQSFFAGRRLPTEAADFTGRSDYGAFIAAGIPAGGLFTGAEVPKTADDVAKWGGVAGAQKDPCYHEACDSLTPVRDGADAALYRQLDRQYPMIGNINLRAFDVNADAVATAAITYAFDTSSIPDRAPAAAARSAATEASSVGKS</sequence>
<dbReference type="EMBL" id="BOPG01000047">
    <property type="protein sequence ID" value="GIJ59514.1"/>
    <property type="molecule type" value="Genomic_DNA"/>
</dbReference>
<dbReference type="Gene3D" id="3.50.30.30">
    <property type="match status" value="1"/>
</dbReference>
<dbReference type="GO" id="GO:0008235">
    <property type="term" value="F:metalloexopeptidase activity"/>
    <property type="evidence" value="ECO:0007669"/>
    <property type="project" value="InterPro"/>
</dbReference>
<dbReference type="Pfam" id="PF02225">
    <property type="entry name" value="PA"/>
    <property type="match status" value="1"/>
</dbReference>
<evidence type="ECO:0000313" key="4">
    <source>
        <dbReference type="EMBL" id="GIJ59514.1"/>
    </source>
</evidence>
<dbReference type="AlphaFoldDB" id="A0A8J4E2Z4"/>
<proteinExistence type="predicted"/>
<feature type="domain" description="PA" evidence="2">
    <location>
        <begin position="158"/>
        <end position="246"/>
    </location>
</feature>
<evidence type="ECO:0000256" key="1">
    <source>
        <dbReference type="SAM" id="SignalP"/>
    </source>
</evidence>
<dbReference type="Gene3D" id="3.40.630.10">
    <property type="entry name" value="Zn peptidases"/>
    <property type="match status" value="1"/>
</dbReference>
<feature type="signal peptide" evidence="1">
    <location>
        <begin position="1"/>
        <end position="28"/>
    </location>
</feature>
<dbReference type="PANTHER" id="PTHR12147">
    <property type="entry name" value="METALLOPEPTIDASE M28 FAMILY MEMBER"/>
    <property type="match status" value="1"/>
</dbReference>
<protein>
    <submittedName>
        <fullName evidence="4">Amidohydrolase</fullName>
    </submittedName>
</protein>
<dbReference type="PANTHER" id="PTHR12147:SF26">
    <property type="entry name" value="PEPTIDASE M28 DOMAIN-CONTAINING PROTEIN"/>
    <property type="match status" value="1"/>
</dbReference>
<dbReference type="Pfam" id="PF04389">
    <property type="entry name" value="Peptidase_M28"/>
    <property type="match status" value="1"/>
</dbReference>
<evidence type="ECO:0000313" key="5">
    <source>
        <dbReference type="Proteomes" id="UP000612585"/>
    </source>
</evidence>